<dbReference type="Pfam" id="PF00172">
    <property type="entry name" value="Zn_clus"/>
    <property type="match status" value="1"/>
</dbReference>
<keyword evidence="3" id="KW-0238">DNA-binding</keyword>
<dbReference type="InterPro" id="IPR036864">
    <property type="entry name" value="Zn2-C6_fun-type_DNA-bd_sf"/>
</dbReference>
<proteinExistence type="predicted"/>
<dbReference type="CDD" id="cd00067">
    <property type="entry name" value="GAL4"/>
    <property type="match status" value="1"/>
</dbReference>
<evidence type="ECO:0000313" key="9">
    <source>
        <dbReference type="Proteomes" id="UP001497600"/>
    </source>
</evidence>
<dbReference type="CDD" id="cd12148">
    <property type="entry name" value="fungal_TF_MHR"/>
    <property type="match status" value="1"/>
</dbReference>
<feature type="region of interest" description="Disordered" evidence="6">
    <location>
        <begin position="312"/>
        <end position="350"/>
    </location>
</feature>
<evidence type="ECO:0000259" key="7">
    <source>
        <dbReference type="PROSITE" id="PS50048"/>
    </source>
</evidence>
<gene>
    <name evidence="8" type="primary">MRR1</name>
    <name evidence="8" type="ORF">CAAN4_A02190</name>
</gene>
<keyword evidence="2" id="KW-0805">Transcription regulation</keyword>
<evidence type="ECO:0000256" key="6">
    <source>
        <dbReference type="SAM" id="MobiDB-lite"/>
    </source>
</evidence>
<feature type="compositionally biased region" description="Low complexity" evidence="6">
    <location>
        <begin position="925"/>
        <end position="952"/>
    </location>
</feature>
<evidence type="ECO:0000256" key="1">
    <source>
        <dbReference type="ARBA" id="ARBA00022723"/>
    </source>
</evidence>
<dbReference type="Gene3D" id="4.10.240.10">
    <property type="entry name" value="Zn(2)-C6 fungal-type DNA-binding domain"/>
    <property type="match status" value="1"/>
</dbReference>
<evidence type="ECO:0000256" key="2">
    <source>
        <dbReference type="ARBA" id="ARBA00023015"/>
    </source>
</evidence>
<dbReference type="PANTHER" id="PTHR31069:SF12">
    <property type="entry name" value="TRANSCRIPTION FACTOR DOMAIN-CONTAINING PROTEIN"/>
    <property type="match status" value="1"/>
</dbReference>
<feature type="compositionally biased region" description="Basic and acidic residues" evidence="6">
    <location>
        <begin position="8"/>
        <end position="17"/>
    </location>
</feature>
<dbReference type="PANTHER" id="PTHR31069">
    <property type="entry name" value="OLEATE-ACTIVATED TRANSCRIPTION FACTOR 1-RELATED"/>
    <property type="match status" value="1"/>
</dbReference>
<organism evidence="8 9">
    <name type="scientific">[Candida] anglica</name>
    <dbReference type="NCBI Taxonomy" id="148631"/>
    <lineage>
        <taxon>Eukaryota</taxon>
        <taxon>Fungi</taxon>
        <taxon>Dikarya</taxon>
        <taxon>Ascomycota</taxon>
        <taxon>Saccharomycotina</taxon>
        <taxon>Pichiomycetes</taxon>
        <taxon>Debaryomycetaceae</taxon>
        <taxon>Kurtzmaniella</taxon>
    </lineage>
</organism>
<dbReference type="SMART" id="SM00906">
    <property type="entry name" value="Fungal_trans"/>
    <property type="match status" value="1"/>
</dbReference>
<dbReference type="InterPro" id="IPR001138">
    <property type="entry name" value="Zn2Cys6_DnaBD"/>
</dbReference>
<reference evidence="8 9" key="1">
    <citation type="submission" date="2024-01" db="EMBL/GenBank/DDBJ databases">
        <authorList>
            <consortium name="Genoscope - CEA"/>
            <person name="William W."/>
        </authorList>
    </citation>
    <scope>NUCLEOTIDE SEQUENCE [LARGE SCALE GENOMIC DNA]</scope>
    <source>
        <strain evidence="8 9">29B2s-10</strain>
    </source>
</reference>
<dbReference type="PROSITE" id="PS00463">
    <property type="entry name" value="ZN2_CY6_FUNGAL_1"/>
    <property type="match status" value="1"/>
</dbReference>
<sequence>MSFASSEMNKRSAEGRGTRAPRKRNRPTLVCNVCRQRKTKCDREYPCSCCMRAGVAHLCSYGSPAVSILTAQQQQQKQLEQDQKVQIPPLGQQDLKHSTTTPPPQIPSISTILPAIADPQRQTSAFDESSVQAELESLKNKFKELEASITVASLHRTTRDTVAENEHPVGQMSPLHVNGIPVTTYSKIPMTYISRKLDPNPLNLPPPLLNEQSINFFRDVGSEANHLVHMNKTLPFLAIARKDAAIHIFLKFKQSLKKDIAMSNETTSGPRFDCGGTKLRCIMNQVGIDDHNSNKRAPAVSVGTRLEQILDEGNRMGSIPKQNPFDTNRLNNPDKNLVPPSLGERNTGDKSLEEIERTRMNEYGSLIGVVFNERPDSNSHHGSPLVEKVLNILPKERVLWRLVSRFFSVVYPFMPILDEYSFRPELKRMIGTEDYKDSHIPHLNITKKQDFVFIAITLILARLSYLSLLNNSIQLNEAAIQLKDSEESPRITPDDLELQYLLKNPIPVETIEIARLCLQEVDVMRKQNLQVFQCMLLFRAYRVISPEQGDSFVGGDMQVINGLLVSTAYSLGLNRDPDYYCELHTSDDERTKNLRRKLWHYLLSQDVLDSISSGGKFSIHDDNYDTKLPVHYLGSTENVFDINLEVSVISAFAQFDKIRKAIVEVVHPFFKLGNTPILKFLQSVRNLEDILTSELGTLEEYLNPSYNAAGFQKTLRLCQYLYGHLLLTSVYYTLFLYYEKRGDTNESILYFTKLFSHSMAKVSPYLMEILDETQNYLTKGFSLILTPIVIMVNHNSNLVWSTVCIRVFSTIRELHKSTDHSRLLSVDIKYKQYYELLEMLRAELLKIRRQNMSVTYMLSNRYYAAWKVKRIHSFAYKLLCSEDLYNVDKEVAKKVLLSIPSDILSEIVNDLRRCRDRKDNDKATSSKLDSSSASATSTPNAYSNYPNSNNGGFHTPTSMFSPTGDDDFSQIEDPRSDEFWSYVFLWRQWYQDGAYIQCNRELFKSKPENANFTEEANPENANGSTPGPSMIFQSGTPGGDFSIESMQYDFGIFDGQSYDDFLTANPWK</sequence>
<dbReference type="Pfam" id="PF04082">
    <property type="entry name" value="Fungal_trans"/>
    <property type="match status" value="1"/>
</dbReference>
<dbReference type="PROSITE" id="PS50048">
    <property type="entry name" value="ZN2_CY6_FUNGAL_2"/>
    <property type="match status" value="1"/>
</dbReference>
<name>A0ABP0E5D2_9ASCO</name>
<accession>A0ABP0E5D2</accession>
<dbReference type="SMART" id="SM00066">
    <property type="entry name" value="GAL4"/>
    <property type="match status" value="1"/>
</dbReference>
<dbReference type="EMBL" id="OZ004253">
    <property type="protein sequence ID" value="CAK7892269.1"/>
    <property type="molecule type" value="Genomic_DNA"/>
</dbReference>
<dbReference type="SUPFAM" id="SSF57701">
    <property type="entry name" value="Zn2/Cys6 DNA-binding domain"/>
    <property type="match status" value="1"/>
</dbReference>
<feature type="region of interest" description="Disordered" evidence="6">
    <location>
        <begin position="918"/>
        <end position="968"/>
    </location>
</feature>
<keyword evidence="9" id="KW-1185">Reference proteome</keyword>
<dbReference type="InterPro" id="IPR007219">
    <property type="entry name" value="XnlR_reg_dom"/>
</dbReference>
<feature type="region of interest" description="Disordered" evidence="6">
    <location>
        <begin position="1"/>
        <end position="24"/>
    </location>
</feature>
<keyword evidence="5" id="KW-0539">Nucleus</keyword>
<evidence type="ECO:0000313" key="8">
    <source>
        <dbReference type="EMBL" id="CAK7892269.1"/>
    </source>
</evidence>
<evidence type="ECO:0000256" key="4">
    <source>
        <dbReference type="ARBA" id="ARBA00023163"/>
    </source>
</evidence>
<feature type="compositionally biased region" description="Polar residues" evidence="6">
    <location>
        <begin position="320"/>
        <end position="334"/>
    </location>
</feature>
<evidence type="ECO:0000256" key="3">
    <source>
        <dbReference type="ARBA" id="ARBA00023125"/>
    </source>
</evidence>
<keyword evidence="1" id="KW-0479">Metal-binding</keyword>
<protein>
    <submittedName>
        <fullName evidence="8">Multidrug resistance regulator 1</fullName>
    </submittedName>
</protein>
<evidence type="ECO:0000256" key="5">
    <source>
        <dbReference type="ARBA" id="ARBA00023242"/>
    </source>
</evidence>
<dbReference type="Proteomes" id="UP001497600">
    <property type="component" value="Chromosome A"/>
</dbReference>
<dbReference type="InterPro" id="IPR050675">
    <property type="entry name" value="OAF3"/>
</dbReference>
<keyword evidence="4" id="KW-0804">Transcription</keyword>
<feature type="domain" description="Zn(2)-C6 fungal-type" evidence="7">
    <location>
        <begin position="30"/>
        <end position="61"/>
    </location>
</feature>